<comment type="caution">
    <text evidence="2">The sequence shown here is derived from an EMBL/GenBank/DDBJ whole genome shotgun (WGS) entry which is preliminary data.</text>
</comment>
<dbReference type="CDD" id="cd04301">
    <property type="entry name" value="NAT_SF"/>
    <property type="match status" value="1"/>
</dbReference>
<dbReference type="AlphaFoldDB" id="A0A3D3R047"/>
<dbReference type="InterPro" id="IPR016181">
    <property type="entry name" value="Acyl_CoA_acyltransferase"/>
</dbReference>
<dbReference type="Pfam" id="PF13527">
    <property type="entry name" value="Acetyltransf_9"/>
    <property type="match status" value="1"/>
</dbReference>
<gene>
    <name evidence="2" type="ORF">DIT97_00495</name>
</gene>
<evidence type="ECO:0000313" key="2">
    <source>
        <dbReference type="EMBL" id="HCO21608.1"/>
    </source>
</evidence>
<dbReference type="InterPro" id="IPR000182">
    <property type="entry name" value="GNAT_dom"/>
</dbReference>
<protein>
    <submittedName>
        <fullName evidence="2">GNAT family N-acetyltransferase</fullName>
    </submittedName>
</protein>
<dbReference type="GO" id="GO:0016747">
    <property type="term" value="F:acyltransferase activity, transferring groups other than amino-acyl groups"/>
    <property type="evidence" value="ECO:0007669"/>
    <property type="project" value="InterPro"/>
</dbReference>
<sequence length="176" mass="20454">MHIEEKIEHDIDPQLHDEITRLRNDCFPDDSKERSYFKQLPHFRFLAFEDEILVGQMGIDHRMISVGNSVFSIFGVIDLCIATSYRSRGIASALLEQLSALASEKGIDFLFLVADDHRLYHKNGFQFISTDLTWLKIDEHKNYGVGRERFENELMVKQTGKNIWPDEPVDLLGHLF</sequence>
<dbReference type="Gene3D" id="3.40.630.30">
    <property type="match status" value="1"/>
</dbReference>
<evidence type="ECO:0000259" key="1">
    <source>
        <dbReference type="PROSITE" id="PS51186"/>
    </source>
</evidence>
<name>A0A3D3R047_9PLAN</name>
<reference evidence="2 3" key="1">
    <citation type="journal article" date="2018" name="Nat. Biotechnol.">
        <title>A standardized bacterial taxonomy based on genome phylogeny substantially revises the tree of life.</title>
        <authorList>
            <person name="Parks D.H."/>
            <person name="Chuvochina M."/>
            <person name="Waite D.W."/>
            <person name="Rinke C."/>
            <person name="Skarshewski A."/>
            <person name="Chaumeil P.A."/>
            <person name="Hugenholtz P."/>
        </authorList>
    </citation>
    <scope>NUCLEOTIDE SEQUENCE [LARGE SCALE GENOMIC DNA]</scope>
    <source>
        <strain evidence="2">UBA9375</strain>
    </source>
</reference>
<proteinExistence type="predicted"/>
<feature type="domain" description="N-acetyltransferase" evidence="1">
    <location>
        <begin position="1"/>
        <end position="144"/>
    </location>
</feature>
<dbReference type="PROSITE" id="PS51186">
    <property type="entry name" value="GNAT"/>
    <property type="match status" value="1"/>
</dbReference>
<evidence type="ECO:0000313" key="3">
    <source>
        <dbReference type="Proteomes" id="UP000263642"/>
    </source>
</evidence>
<dbReference type="Proteomes" id="UP000263642">
    <property type="component" value="Unassembled WGS sequence"/>
</dbReference>
<accession>A0A3D3R047</accession>
<dbReference type="EMBL" id="DQAY01000008">
    <property type="protein sequence ID" value="HCO21608.1"/>
    <property type="molecule type" value="Genomic_DNA"/>
</dbReference>
<organism evidence="2 3">
    <name type="scientific">Gimesia maris</name>
    <dbReference type="NCBI Taxonomy" id="122"/>
    <lineage>
        <taxon>Bacteria</taxon>
        <taxon>Pseudomonadati</taxon>
        <taxon>Planctomycetota</taxon>
        <taxon>Planctomycetia</taxon>
        <taxon>Planctomycetales</taxon>
        <taxon>Planctomycetaceae</taxon>
        <taxon>Gimesia</taxon>
    </lineage>
</organism>
<keyword evidence="2" id="KW-0808">Transferase</keyword>
<dbReference type="SUPFAM" id="SSF55729">
    <property type="entry name" value="Acyl-CoA N-acyltransferases (Nat)"/>
    <property type="match status" value="1"/>
</dbReference>